<dbReference type="GO" id="GO:0008017">
    <property type="term" value="F:microtubule binding"/>
    <property type="evidence" value="ECO:0007669"/>
    <property type="project" value="TreeGrafter"/>
</dbReference>
<keyword evidence="9" id="KW-1185">Reference proteome</keyword>
<dbReference type="PROSITE" id="PS00410">
    <property type="entry name" value="G_DYNAMIN_1"/>
    <property type="match status" value="1"/>
</dbReference>
<evidence type="ECO:0000259" key="7">
    <source>
        <dbReference type="PROSITE" id="PS51718"/>
    </source>
</evidence>
<evidence type="ECO:0000259" key="6">
    <source>
        <dbReference type="PROSITE" id="PS51388"/>
    </source>
</evidence>
<dbReference type="InterPro" id="IPR045063">
    <property type="entry name" value="Dynamin_N"/>
</dbReference>
<dbReference type="GO" id="GO:0005886">
    <property type="term" value="C:plasma membrane"/>
    <property type="evidence" value="ECO:0007669"/>
    <property type="project" value="TreeGrafter"/>
</dbReference>
<keyword evidence="4 5" id="KW-0342">GTP-binding</keyword>
<comment type="subcellular location">
    <subcellularLocation>
        <location evidence="1">Cytoplasm</location>
    </subcellularLocation>
</comment>
<protein>
    <submittedName>
        <fullName evidence="8">Uncharacterized protein</fullName>
    </submittedName>
</protein>
<evidence type="ECO:0000256" key="2">
    <source>
        <dbReference type="ARBA" id="ARBA00022490"/>
    </source>
</evidence>
<dbReference type="GO" id="GO:0005634">
    <property type="term" value="C:nucleus"/>
    <property type="evidence" value="ECO:0007669"/>
    <property type="project" value="TreeGrafter"/>
</dbReference>
<dbReference type="GO" id="GO:0051607">
    <property type="term" value="P:defense response to virus"/>
    <property type="evidence" value="ECO:0007669"/>
    <property type="project" value="TreeGrafter"/>
</dbReference>
<keyword evidence="2" id="KW-0963">Cytoplasm</keyword>
<dbReference type="PROSITE" id="PS51718">
    <property type="entry name" value="G_DYNAMIN_2"/>
    <property type="match status" value="1"/>
</dbReference>
<evidence type="ECO:0000256" key="4">
    <source>
        <dbReference type="ARBA" id="ARBA00023134"/>
    </source>
</evidence>
<dbReference type="InterPro" id="IPR019762">
    <property type="entry name" value="Dynamin_GTPase_CS"/>
</dbReference>
<dbReference type="GO" id="GO:0005874">
    <property type="term" value="C:microtubule"/>
    <property type="evidence" value="ECO:0007669"/>
    <property type="project" value="TreeGrafter"/>
</dbReference>
<dbReference type="Ensembl" id="ENSPNAT00000076399.1">
    <property type="protein sequence ID" value="ENSPNAP00000055543.1"/>
    <property type="gene ID" value="ENSPNAG00000036606.1"/>
</dbReference>
<dbReference type="GO" id="GO:0098793">
    <property type="term" value="C:presynapse"/>
    <property type="evidence" value="ECO:0007669"/>
    <property type="project" value="GOC"/>
</dbReference>
<evidence type="ECO:0000313" key="9">
    <source>
        <dbReference type="Proteomes" id="UP001501920"/>
    </source>
</evidence>
<reference evidence="8 9" key="1">
    <citation type="submission" date="2020-10" db="EMBL/GenBank/DDBJ databases">
        <title>Pygocentrus nattereri (red-bellied piranha) genome, fPygNat1, primary haplotype.</title>
        <authorList>
            <person name="Myers G."/>
            <person name="Meyer A."/>
            <person name="Karagic N."/>
            <person name="Pippel M."/>
            <person name="Winkler S."/>
            <person name="Tracey A."/>
            <person name="Wood J."/>
            <person name="Formenti G."/>
            <person name="Howe K."/>
            <person name="Fedrigo O."/>
            <person name="Jarvis E.D."/>
        </authorList>
    </citation>
    <scope>NUCLEOTIDE SEQUENCE [LARGE SCALE GENOMIC DNA]</scope>
</reference>
<dbReference type="GO" id="GO:0005525">
    <property type="term" value="F:GTP binding"/>
    <property type="evidence" value="ECO:0007669"/>
    <property type="project" value="UniProtKB-KW"/>
</dbReference>
<dbReference type="InterPro" id="IPR022812">
    <property type="entry name" value="Dynamin"/>
</dbReference>
<dbReference type="PANTHER" id="PTHR11566">
    <property type="entry name" value="DYNAMIN"/>
    <property type="match status" value="1"/>
</dbReference>
<dbReference type="PRINTS" id="PR00195">
    <property type="entry name" value="DYNAMIN"/>
</dbReference>
<evidence type="ECO:0000256" key="5">
    <source>
        <dbReference type="RuleBase" id="RU003932"/>
    </source>
</evidence>
<dbReference type="InterPro" id="IPR020850">
    <property type="entry name" value="GED_dom"/>
</dbReference>
<evidence type="ECO:0000313" key="8">
    <source>
        <dbReference type="Ensembl" id="ENSPNAP00000055543.1"/>
    </source>
</evidence>
<dbReference type="Pfam" id="PF02212">
    <property type="entry name" value="GED"/>
    <property type="match status" value="1"/>
</dbReference>
<proteinExistence type="inferred from homology"/>
<dbReference type="GO" id="GO:0005737">
    <property type="term" value="C:cytoplasm"/>
    <property type="evidence" value="ECO:0007669"/>
    <property type="project" value="UniProtKB-SubCell"/>
</dbReference>
<dbReference type="GeneTree" id="ENSGT00940000164201"/>
<keyword evidence="3 5" id="KW-0547">Nucleotide-binding</keyword>
<sequence length="585" mass="66289">MENDGFSFDDVSSSTEISHLEERVRPYIDLIDSLRLIGIEEDLALPTIAVIGDQSSGKSSVLEALSGVALPRGSGIVTRCPLELKLRKIKGGVQWRAAISYKEEYIEFDDPSLVEHYVAEAQNVLAGDGVGICDDLITLEIMSPHVSDLTLIDLPGIARVPVKGQPDDIGEQIKNLIRTFIEKSETINLVVVPCNVDIATTEALRMAQEVDPEGKRTLAILSKPDLVDRGTEKTILDVVRNQVIPLSKGYIIVKCRGQKQIDEKISLEEATRVERDFFKRHEFFSCLLNEEKATIQCLAGKLTQDLVDHIKYQCLKKALVYMPKFCVGGSLFLQTLMKFNDKINRLACGEAGNADNLFVQLRSEFKKWKEHLDSTKSSFHEEVQTVVKEYDLKHRGRELPGFSDYNVFEMVVQRLVIQLKGPAIERLRVVRGTSSTDTMYPFYNIQSKQEAKVEQRILEQFEMEQLVYTQDSIYFKTLNGTPGDGKTASEDNYAGLDSRTKYPEMLHTYYEIVVQRLADQVPMLIRYLMLKESAQLLCSEMLGLMHGANVAEVLREESDVSRRRINMQNRMDRLTIAQEKLSNFI</sequence>
<name>A0AAR2JU15_PYGNA</name>
<feature type="domain" description="Dynamin-type G" evidence="7">
    <location>
        <begin position="42"/>
        <end position="316"/>
    </location>
</feature>
<dbReference type="PROSITE" id="PS51388">
    <property type="entry name" value="GED"/>
    <property type="match status" value="1"/>
</dbReference>
<feature type="domain" description="GED" evidence="6">
    <location>
        <begin position="499"/>
        <end position="585"/>
    </location>
</feature>
<dbReference type="FunFam" id="3.40.50.300:FF:000621">
    <property type="entry name" value="Interferon-induced GTP-binding protein Mx1"/>
    <property type="match status" value="1"/>
</dbReference>
<dbReference type="SMART" id="SM00302">
    <property type="entry name" value="GED"/>
    <property type="match status" value="1"/>
</dbReference>
<dbReference type="PANTHER" id="PTHR11566:SF225">
    <property type="entry name" value="INTERFERON-INDUCED GTP-BINDING PROTEIN MX-RELATED"/>
    <property type="match status" value="1"/>
</dbReference>
<dbReference type="Pfam" id="PF00350">
    <property type="entry name" value="Dynamin_N"/>
    <property type="match status" value="1"/>
</dbReference>
<reference evidence="8" key="3">
    <citation type="submission" date="2025-09" db="UniProtKB">
        <authorList>
            <consortium name="Ensembl"/>
        </authorList>
    </citation>
    <scope>IDENTIFICATION</scope>
</reference>
<reference evidence="8" key="2">
    <citation type="submission" date="2025-08" db="UniProtKB">
        <authorList>
            <consortium name="Ensembl"/>
        </authorList>
    </citation>
    <scope>IDENTIFICATION</scope>
</reference>
<organism evidence="8 9">
    <name type="scientific">Pygocentrus nattereri</name>
    <name type="common">Red-bellied piranha</name>
    <dbReference type="NCBI Taxonomy" id="42514"/>
    <lineage>
        <taxon>Eukaryota</taxon>
        <taxon>Metazoa</taxon>
        <taxon>Chordata</taxon>
        <taxon>Craniata</taxon>
        <taxon>Vertebrata</taxon>
        <taxon>Euteleostomi</taxon>
        <taxon>Actinopterygii</taxon>
        <taxon>Neopterygii</taxon>
        <taxon>Teleostei</taxon>
        <taxon>Ostariophysi</taxon>
        <taxon>Characiformes</taxon>
        <taxon>Characoidei</taxon>
        <taxon>Pygocentrus</taxon>
    </lineage>
</organism>
<dbReference type="AlphaFoldDB" id="A0AAR2JU15"/>
<accession>A0AAR2JU15</accession>
<comment type="similarity">
    <text evidence="5">Belongs to the TRAFAC class dynamin-like GTPase superfamily. Dynamin/Fzo/YdjA family.</text>
</comment>
<dbReference type="SUPFAM" id="SSF52540">
    <property type="entry name" value="P-loop containing nucleoside triphosphate hydrolases"/>
    <property type="match status" value="1"/>
</dbReference>
<dbReference type="GO" id="GO:0003924">
    <property type="term" value="F:GTPase activity"/>
    <property type="evidence" value="ECO:0007669"/>
    <property type="project" value="InterPro"/>
</dbReference>
<evidence type="ECO:0000256" key="3">
    <source>
        <dbReference type="ARBA" id="ARBA00022741"/>
    </source>
</evidence>
<dbReference type="Proteomes" id="UP001501920">
    <property type="component" value="Chromosome 12"/>
</dbReference>
<dbReference type="Gene3D" id="3.40.50.300">
    <property type="entry name" value="P-loop containing nucleotide triphosphate hydrolases"/>
    <property type="match status" value="1"/>
</dbReference>
<dbReference type="InterPro" id="IPR027417">
    <property type="entry name" value="P-loop_NTPase"/>
</dbReference>
<dbReference type="Gene3D" id="1.20.120.1240">
    <property type="entry name" value="Dynamin, middle domain"/>
    <property type="match status" value="1"/>
</dbReference>
<dbReference type="InterPro" id="IPR000375">
    <property type="entry name" value="Dynamin_stalk"/>
</dbReference>
<dbReference type="CDD" id="cd08771">
    <property type="entry name" value="DLP_1"/>
    <property type="match status" value="1"/>
</dbReference>
<dbReference type="GO" id="GO:0031623">
    <property type="term" value="P:receptor internalization"/>
    <property type="evidence" value="ECO:0007669"/>
    <property type="project" value="TreeGrafter"/>
</dbReference>
<dbReference type="SMART" id="SM00053">
    <property type="entry name" value="DYNc"/>
    <property type="match status" value="1"/>
</dbReference>
<dbReference type="InterPro" id="IPR001401">
    <property type="entry name" value="Dynamin_GTPase"/>
</dbReference>
<dbReference type="GO" id="GO:0016185">
    <property type="term" value="P:synaptic vesicle budding from presynaptic endocytic zone membrane"/>
    <property type="evidence" value="ECO:0007669"/>
    <property type="project" value="TreeGrafter"/>
</dbReference>
<dbReference type="Pfam" id="PF01031">
    <property type="entry name" value="Dynamin_M"/>
    <property type="match status" value="2"/>
</dbReference>
<dbReference type="InterPro" id="IPR003130">
    <property type="entry name" value="GED"/>
</dbReference>
<evidence type="ECO:0000256" key="1">
    <source>
        <dbReference type="ARBA" id="ARBA00004496"/>
    </source>
</evidence>
<dbReference type="InterPro" id="IPR030381">
    <property type="entry name" value="G_DYNAMIN_dom"/>
</dbReference>